<evidence type="ECO:0000313" key="4">
    <source>
        <dbReference type="Proteomes" id="UP000045039"/>
    </source>
</evidence>
<dbReference type="EMBL" id="CVVU01000230">
    <property type="protein sequence ID" value="CRP57622.1"/>
    <property type="molecule type" value="Genomic_DNA"/>
</dbReference>
<sequence length="74" mass="8217">MSIEIDSEQGVCSVEIEGSRHRAPVDSLRIGTDAEARLSVLYIDGKRLHISEEDAQRLVVAGAEDQRRHLMADD</sequence>
<dbReference type="EMBL" id="NFFZ01000033">
    <property type="protein sequence ID" value="OTI55070.1"/>
    <property type="molecule type" value="Genomic_DNA"/>
</dbReference>
<evidence type="ECO:0000313" key="6">
    <source>
        <dbReference type="Proteomes" id="UP000270834"/>
    </source>
</evidence>
<dbReference type="InterPro" id="IPR021564">
    <property type="entry name" value="DUF3203"/>
</dbReference>
<reference evidence="2 5" key="3">
    <citation type="submission" date="2017-05" db="EMBL/GenBank/DDBJ databases">
        <authorList>
            <person name="Song R."/>
            <person name="Chenine A.L."/>
            <person name="Ruprecht R.M."/>
        </authorList>
    </citation>
    <scope>NUCLEOTIDE SEQUENCE [LARGE SCALE GENOMIC DNA]</scope>
    <source>
        <strain evidence="2 5">S567_C10_BS</strain>
    </source>
</reference>
<dbReference type="Gene3D" id="3.40.1170.40">
    <property type="entry name" value="Protein of unknown function DUF3203"/>
    <property type="match status" value="1"/>
</dbReference>
<evidence type="ECO:0000313" key="2">
    <source>
        <dbReference type="EMBL" id="OTI55070.1"/>
    </source>
</evidence>
<evidence type="ECO:0000313" key="5">
    <source>
        <dbReference type="Proteomes" id="UP000194857"/>
    </source>
</evidence>
<comment type="caution">
    <text evidence="1">The sequence shown here is derived from an EMBL/GenBank/DDBJ whole genome shotgun (WGS) entry which is preliminary data.</text>
</comment>
<dbReference type="Proteomes" id="UP000194857">
    <property type="component" value="Unassembled WGS sequence"/>
</dbReference>
<name>A0A069QB56_PSEAI</name>
<gene>
    <name evidence="3" type="ORF">ALP65_02109</name>
    <name evidence="2" type="ORF">CAZ10_35070</name>
    <name evidence="1" type="ORF">PAERUG_P19_London_7_VIM_2_05_10_04884</name>
</gene>
<dbReference type="Proteomes" id="UP000045039">
    <property type="component" value="Unassembled WGS sequence"/>
</dbReference>
<dbReference type="EMBL" id="RBSQ01000260">
    <property type="protein sequence ID" value="RMS61804.1"/>
    <property type="molecule type" value="Genomic_DNA"/>
</dbReference>
<accession>A0A069QB56</accession>
<dbReference type="Proteomes" id="UP000270834">
    <property type="component" value="Unassembled WGS sequence"/>
</dbReference>
<dbReference type="SMR" id="A0A069QB56"/>
<protein>
    <submittedName>
        <fullName evidence="1">Uncharacterized protein</fullName>
    </submittedName>
</protein>
<dbReference type="Pfam" id="PF11462">
    <property type="entry name" value="DUF3203"/>
    <property type="match status" value="1"/>
</dbReference>
<organism evidence="1 4">
    <name type="scientific">Pseudomonas aeruginosa</name>
    <dbReference type="NCBI Taxonomy" id="287"/>
    <lineage>
        <taxon>Bacteria</taxon>
        <taxon>Pseudomonadati</taxon>
        <taxon>Pseudomonadota</taxon>
        <taxon>Gammaproteobacteria</taxon>
        <taxon>Pseudomonadales</taxon>
        <taxon>Pseudomonadaceae</taxon>
        <taxon>Pseudomonas</taxon>
    </lineage>
</organism>
<dbReference type="RefSeq" id="WP_003100372.1">
    <property type="nucleotide sequence ID" value="NZ_AP014839.1"/>
</dbReference>
<reference evidence="4" key="1">
    <citation type="submission" date="2015-06" db="EMBL/GenBank/DDBJ databases">
        <authorList>
            <person name="Radhakrishnan Rajesh"/>
            <person name="Underwood Anthony"/>
            <person name="Al-Shahib Ali"/>
        </authorList>
    </citation>
    <scope>NUCLEOTIDE SEQUENCE [LARGE SCALE GENOMIC DNA]</scope>
    <source>
        <strain evidence="4">P19_London_7_VIM_2_05_10</strain>
    </source>
</reference>
<reference evidence="3 6" key="4">
    <citation type="submission" date="2018-08" db="EMBL/GenBank/DDBJ databases">
        <title>Recombination of ecologically and evolutionarily significant loci maintains genetic cohesion in the Pseudomonas syringae species complex.</title>
        <authorList>
            <person name="Dillon M."/>
            <person name="Thakur S."/>
            <person name="Almeida R.N.D."/>
            <person name="Weir B.S."/>
            <person name="Guttman D.S."/>
        </authorList>
    </citation>
    <scope>NUCLEOTIDE SEQUENCE [LARGE SCALE GENOMIC DNA]</scope>
    <source>
        <strain evidence="3 6">ICMP 7846</strain>
    </source>
</reference>
<proteinExistence type="predicted"/>
<dbReference type="InterPro" id="IPR038079">
    <property type="entry name" value="PA2021-like_sf"/>
</dbReference>
<dbReference type="AlphaFoldDB" id="A0A069QB56"/>
<evidence type="ECO:0000313" key="1">
    <source>
        <dbReference type="EMBL" id="CRP57622.1"/>
    </source>
</evidence>
<reference evidence="1" key="2">
    <citation type="submission" date="2015-06" db="EMBL/GenBank/DDBJ databases">
        <authorList>
            <person name="Radhakrishnan R."/>
            <person name="Underwood A."/>
            <person name="Al-Shahib A."/>
        </authorList>
    </citation>
    <scope>NUCLEOTIDE SEQUENCE</scope>
    <source>
        <strain evidence="1">P19_London_7_VIM_2_05_10</strain>
    </source>
</reference>
<evidence type="ECO:0000313" key="3">
    <source>
        <dbReference type="EMBL" id="RMS61804.1"/>
    </source>
</evidence>
<dbReference type="SUPFAM" id="SSF141447">
    <property type="entry name" value="PA2021-like"/>
    <property type="match status" value="1"/>
</dbReference>